<dbReference type="SUPFAM" id="SSF88697">
    <property type="entry name" value="PUA domain-like"/>
    <property type="match status" value="1"/>
</dbReference>
<dbReference type="SMART" id="SM00359">
    <property type="entry name" value="PUA"/>
    <property type="match status" value="1"/>
</dbReference>
<dbReference type="Proteomes" id="UP000037600">
    <property type="component" value="Unassembled WGS sequence"/>
</dbReference>
<dbReference type="CDD" id="cd02440">
    <property type="entry name" value="AdoMet_MTases"/>
    <property type="match status" value="1"/>
</dbReference>
<keyword evidence="11" id="KW-1185">Reference proteome</keyword>
<evidence type="ECO:0000256" key="2">
    <source>
        <dbReference type="ARBA" id="ARBA00022490"/>
    </source>
</evidence>
<feature type="domain" description="PUA" evidence="9">
    <location>
        <begin position="2"/>
        <end position="86"/>
    </location>
</feature>
<dbReference type="GO" id="GO:0032259">
    <property type="term" value="P:methylation"/>
    <property type="evidence" value="ECO:0007669"/>
    <property type="project" value="UniProtKB-KW"/>
</dbReference>
<keyword evidence="2" id="KW-0963">Cytoplasm</keyword>
<proteinExistence type="inferred from homology"/>
<dbReference type="Pfam" id="PF10672">
    <property type="entry name" value="Methyltrans_SAM"/>
    <property type="match status" value="1"/>
</dbReference>
<keyword evidence="5 10" id="KW-0808">Transferase</keyword>
<evidence type="ECO:0000313" key="10">
    <source>
        <dbReference type="EMBL" id="KMT64197.1"/>
    </source>
</evidence>
<dbReference type="InterPro" id="IPR041532">
    <property type="entry name" value="RlmI-like_PUA"/>
</dbReference>
<dbReference type="STRING" id="1513271.XM47_15630"/>
<dbReference type="GO" id="GO:0005737">
    <property type="term" value="C:cytoplasm"/>
    <property type="evidence" value="ECO:0007669"/>
    <property type="project" value="UniProtKB-SubCell"/>
</dbReference>
<dbReference type="GO" id="GO:0003723">
    <property type="term" value="F:RNA binding"/>
    <property type="evidence" value="ECO:0007669"/>
    <property type="project" value="UniProtKB-KW"/>
</dbReference>
<gene>
    <name evidence="10" type="ORF">XM47_15630</name>
</gene>
<evidence type="ECO:0000256" key="3">
    <source>
        <dbReference type="ARBA" id="ARBA00022552"/>
    </source>
</evidence>
<dbReference type="OrthoDB" id="9805492at2"/>
<keyword evidence="4 10" id="KW-0489">Methyltransferase</keyword>
<dbReference type="PATRIC" id="fig|1513271.3.peg.3221"/>
<evidence type="ECO:0000256" key="6">
    <source>
        <dbReference type="ARBA" id="ARBA00022691"/>
    </source>
</evidence>
<evidence type="ECO:0000256" key="5">
    <source>
        <dbReference type="ARBA" id="ARBA00022679"/>
    </source>
</evidence>
<reference evidence="10 11" key="1">
    <citation type="submission" date="2015-04" db="EMBL/GenBank/DDBJ databases">
        <title>Draft Genome Sequence of the Novel Agar-Digesting Marine Bacterium Q1.</title>
        <authorList>
            <person name="Li Y."/>
            <person name="Li D."/>
            <person name="Chen G."/>
            <person name="Du Z."/>
        </authorList>
    </citation>
    <scope>NUCLEOTIDE SEQUENCE [LARGE SCALE GENOMIC DNA]</scope>
    <source>
        <strain evidence="10 11">Q1</strain>
    </source>
</reference>
<sequence length="391" mass="43993">MAQIILQPGREKSLLRRHPWIFSRAIKQVEGTPNSGDTVDVISAKGQWLAKAAYSPKSQIRARVWSFENREIDLEFFIEKLTQAKQIRQGLIQDKSDAYRLIAGESDSLPGLTIDIFANVIVGQFLSAGVERWKKLIVQALQTVFPDMPIYERSDVDVRKKEGLKPVKGWLSGESDFKIWIKENNLKILVDIDKGHKTGFYLDQRENRQKAAKYVKNKSVLNCFSYTGTFGLYALQNQATSVTNVDVSQNALDTAELNYKENGFSTGYTNVNADVFKLLREYKQDGTQFDTIILDPPKFVENQRQLVSACRGYKDINMLALQILKPGGTLLTFSCSGLVEADLFQKVVADAALDAGVQAQIVEKLTQAQDHPISLNYPEAFYLKGLVVKKI</sequence>
<dbReference type="RefSeq" id="WP_048694574.1">
    <property type="nucleotide sequence ID" value="NZ_KQ130501.1"/>
</dbReference>
<dbReference type="InterPro" id="IPR015947">
    <property type="entry name" value="PUA-like_sf"/>
</dbReference>
<dbReference type="Gene3D" id="3.30.750.80">
    <property type="entry name" value="RNA methyltransferase domain (HRMD) like"/>
    <property type="match status" value="1"/>
</dbReference>
<dbReference type="InterPro" id="IPR002478">
    <property type="entry name" value="PUA"/>
</dbReference>
<dbReference type="InterPro" id="IPR036974">
    <property type="entry name" value="PUA_sf"/>
</dbReference>
<dbReference type="GO" id="GO:0008168">
    <property type="term" value="F:methyltransferase activity"/>
    <property type="evidence" value="ECO:0007669"/>
    <property type="project" value="UniProtKB-KW"/>
</dbReference>
<dbReference type="PROSITE" id="PS50890">
    <property type="entry name" value="PUA"/>
    <property type="match status" value="1"/>
</dbReference>
<evidence type="ECO:0000256" key="1">
    <source>
        <dbReference type="ARBA" id="ARBA00004496"/>
    </source>
</evidence>
<keyword evidence="6" id="KW-0949">S-adenosyl-L-methionine</keyword>
<dbReference type="Pfam" id="PF17785">
    <property type="entry name" value="PUA_3"/>
    <property type="match status" value="1"/>
</dbReference>
<evidence type="ECO:0000259" key="9">
    <source>
        <dbReference type="SMART" id="SM00359"/>
    </source>
</evidence>
<evidence type="ECO:0000256" key="7">
    <source>
        <dbReference type="ARBA" id="ARBA00022884"/>
    </source>
</evidence>
<dbReference type="CDD" id="cd21153">
    <property type="entry name" value="PUA_RlmI"/>
    <property type="match status" value="1"/>
</dbReference>
<dbReference type="EMBL" id="LAZL01000029">
    <property type="protein sequence ID" value="KMT64197.1"/>
    <property type="molecule type" value="Genomic_DNA"/>
</dbReference>
<dbReference type="Gene3D" id="2.30.130.10">
    <property type="entry name" value="PUA domain"/>
    <property type="match status" value="1"/>
</dbReference>
<dbReference type="InterPro" id="IPR019614">
    <property type="entry name" value="SAM-dep_methyl-trfase"/>
</dbReference>
<keyword evidence="3" id="KW-0698">rRNA processing</keyword>
<keyword evidence="7" id="KW-0694">RNA-binding</keyword>
<dbReference type="PANTHER" id="PTHR42873:SF1">
    <property type="entry name" value="S-ADENOSYLMETHIONINE-DEPENDENT METHYLTRANSFERASE DOMAIN-CONTAINING PROTEIN"/>
    <property type="match status" value="1"/>
</dbReference>
<evidence type="ECO:0000313" key="11">
    <source>
        <dbReference type="Proteomes" id="UP000037600"/>
    </source>
</evidence>
<comment type="subcellular location">
    <subcellularLocation>
        <location evidence="1">Cytoplasm</location>
    </subcellularLocation>
</comment>
<dbReference type="InterPro" id="IPR029063">
    <property type="entry name" value="SAM-dependent_MTases_sf"/>
</dbReference>
<dbReference type="CDD" id="cd11572">
    <property type="entry name" value="RlmI_M_like"/>
    <property type="match status" value="1"/>
</dbReference>
<evidence type="ECO:0000256" key="8">
    <source>
        <dbReference type="ARBA" id="ARBA00038091"/>
    </source>
</evidence>
<protein>
    <submittedName>
        <fullName evidence="10">23S rRNA methyltransferase</fullName>
    </submittedName>
</protein>
<dbReference type="PANTHER" id="PTHR42873">
    <property type="entry name" value="RIBOSOMAL RNA LARGE SUBUNIT METHYLTRANSFERASE"/>
    <property type="match status" value="1"/>
</dbReference>
<dbReference type="Gene3D" id="3.40.50.150">
    <property type="entry name" value="Vaccinia Virus protein VP39"/>
    <property type="match status" value="1"/>
</dbReference>
<dbReference type="GO" id="GO:0006364">
    <property type="term" value="P:rRNA processing"/>
    <property type="evidence" value="ECO:0007669"/>
    <property type="project" value="UniProtKB-KW"/>
</dbReference>
<dbReference type="AlphaFoldDB" id="A0A0J8GMZ9"/>
<dbReference type="SUPFAM" id="SSF53335">
    <property type="entry name" value="S-adenosyl-L-methionine-dependent methyltransferases"/>
    <property type="match status" value="1"/>
</dbReference>
<evidence type="ECO:0000256" key="4">
    <source>
        <dbReference type="ARBA" id="ARBA00022603"/>
    </source>
</evidence>
<organism evidence="10 11">
    <name type="scientific">Catenovulum maritimum</name>
    <dbReference type="NCBI Taxonomy" id="1513271"/>
    <lineage>
        <taxon>Bacteria</taxon>
        <taxon>Pseudomonadati</taxon>
        <taxon>Pseudomonadota</taxon>
        <taxon>Gammaproteobacteria</taxon>
        <taxon>Alteromonadales</taxon>
        <taxon>Alteromonadaceae</taxon>
        <taxon>Catenovulum</taxon>
    </lineage>
</organism>
<comment type="similarity">
    <text evidence="8">Belongs to the methyltransferase superfamily. RlmI family.</text>
</comment>
<name>A0A0J8GMZ9_9ALTE</name>
<accession>A0A0J8GMZ9</accession>
<comment type="caution">
    <text evidence="10">The sequence shown here is derived from an EMBL/GenBank/DDBJ whole genome shotgun (WGS) entry which is preliminary data.</text>
</comment>